<dbReference type="Pfam" id="PF00144">
    <property type="entry name" value="Beta-lactamase"/>
    <property type="match status" value="1"/>
</dbReference>
<dbReference type="InterPro" id="IPR012338">
    <property type="entry name" value="Beta-lactam/transpept-like"/>
</dbReference>
<dbReference type="Gene3D" id="3.40.710.10">
    <property type="entry name" value="DD-peptidase/beta-lactamase superfamily"/>
    <property type="match status" value="1"/>
</dbReference>
<evidence type="ECO:0000259" key="2">
    <source>
        <dbReference type="Pfam" id="PF00144"/>
    </source>
</evidence>
<keyword evidence="3" id="KW-0378">Hydrolase</keyword>
<gene>
    <name evidence="3" type="ORF">AB5J50_39450</name>
</gene>
<dbReference type="AlphaFoldDB" id="A0AB39SJC6"/>
<proteinExistence type="predicted"/>
<organism evidence="3">
    <name type="scientific">Streptomyces sp. R35</name>
    <dbReference type="NCBI Taxonomy" id="3238630"/>
    <lineage>
        <taxon>Bacteria</taxon>
        <taxon>Bacillati</taxon>
        <taxon>Actinomycetota</taxon>
        <taxon>Actinomycetes</taxon>
        <taxon>Kitasatosporales</taxon>
        <taxon>Streptomycetaceae</taxon>
        <taxon>Streptomyces</taxon>
    </lineage>
</organism>
<evidence type="ECO:0000256" key="1">
    <source>
        <dbReference type="SAM" id="MobiDB-lite"/>
    </source>
</evidence>
<protein>
    <submittedName>
        <fullName evidence="3">Serine hydrolase domain-containing protein</fullName>
    </submittedName>
</protein>
<dbReference type="SUPFAM" id="SSF56601">
    <property type="entry name" value="beta-lactamase/transpeptidase-like"/>
    <property type="match status" value="1"/>
</dbReference>
<accession>A0AB39SJC6</accession>
<sequence length="384" mass="40747">MSYEVRGTVEEGFEGVREELADFLAGEEHEPGAQLTAYLDGRRVVDLWAGDGTTGDSLTSLYSITKGAAHLVVALLVQEGVLDLDREVAAYWPEFAAEDKGRLTLRELLAHQAGLVGVDGGFSIEELADDRLLAARLAEQKPFWEPGTAYGYHAFVIGALTGEVVRRVTGKSIQELYEERIRAPYGLDFHLGLPEALEPRWLEVQPLVPTPEQIALLRANSFAPDSVKAVAFNQNAASPTDIVAFGNTRAVRALGPASSGGVGNARGVAGMYAAAIGALDGKAALLAPETVAEFSRVHAAGPDLVTGSPDHFGLGFEFLADRYPFLGRDAFGHSGATGSLAFADPASGVAYAYTRRRFAFPSGDGESPENGRLAESVLRAAGSR</sequence>
<dbReference type="PANTHER" id="PTHR43319">
    <property type="entry name" value="BETA-LACTAMASE-RELATED"/>
    <property type="match status" value="1"/>
</dbReference>
<feature type="domain" description="Beta-lactamase-related" evidence="2">
    <location>
        <begin position="27"/>
        <end position="358"/>
    </location>
</feature>
<name>A0AB39SJC6_9ACTN</name>
<evidence type="ECO:0000313" key="3">
    <source>
        <dbReference type="EMBL" id="XDQ66458.1"/>
    </source>
</evidence>
<dbReference type="PANTHER" id="PTHR43319:SF3">
    <property type="entry name" value="BETA-LACTAMASE-RELATED DOMAIN-CONTAINING PROTEIN"/>
    <property type="match status" value="1"/>
</dbReference>
<dbReference type="RefSeq" id="WP_369263465.1">
    <property type="nucleotide sequence ID" value="NZ_CP163440.1"/>
</dbReference>
<reference evidence="3" key="1">
    <citation type="submission" date="2024-07" db="EMBL/GenBank/DDBJ databases">
        <authorList>
            <person name="Yu S.T."/>
        </authorList>
    </citation>
    <scope>NUCLEOTIDE SEQUENCE</scope>
    <source>
        <strain evidence="3">R35</strain>
    </source>
</reference>
<dbReference type="EMBL" id="CP163440">
    <property type="protein sequence ID" value="XDQ66458.1"/>
    <property type="molecule type" value="Genomic_DNA"/>
</dbReference>
<dbReference type="InterPro" id="IPR052907">
    <property type="entry name" value="Beta-lactamase/esterase"/>
</dbReference>
<dbReference type="GO" id="GO:0016787">
    <property type="term" value="F:hydrolase activity"/>
    <property type="evidence" value="ECO:0007669"/>
    <property type="project" value="UniProtKB-KW"/>
</dbReference>
<dbReference type="InterPro" id="IPR001466">
    <property type="entry name" value="Beta-lactam-related"/>
</dbReference>
<feature type="region of interest" description="Disordered" evidence="1">
    <location>
        <begin position="361"/>
        <end position="384"/>
    </location>
</feature>